<name>A0A3M8AGA9_9BACL</name>
<dbReference type="Proteomes" id="UP000317180">
    <property type="component" value="Unassembled WGS sequence"/>
</dbReference>
<sequence>MKTFAFEKELSVQHQKVISSLPELIKRAKNEKNPEFPIADNDMIIAVAAINASLSAFINVLNSYDRHIKEKLLELETQINKQE</sequence>
<proteinExistence type="predicted"/>
<reference evidence="2 3" key="1">
    <citation type="submission" date="2018-10" db="EMBL/GenBank/DDBJ databases">
        <title>Phylogenomics of Brevibacillus.</title>
        <authorList>
            <person name="Dunlap C."/>
        </authorList>
    </citation>
    <scope>NUCLEOTIDE SEQUENCE [LARGE SCALE GENOMIC DNA]</scope>
    <source>
        <strain evidence="2 3">NRRL NRS 1219</strain>
    </source>
</reference>
<dbReference type="EMBL" id="BJOD01000039">
    <property type="protein sequence ID" value="GED27343.1"/>
    <property type="molecule type" value="Genomic_DNA"/>
</dbReference>
<evidence type="ECO:0000313" key="1">
    <source>
        <dbReference type="EMBL" id="GED27343.1"/>
    </source>
</evidence>
<dbReference type="Proteomes" id="UP000276178">
    <property type="component" value="Unassembled WGS sequence"/>
</dbReference>
<evidence type="ECO:0000313" key="3">
    <source>
        <dbReference type="Proteomes" id="UP000276178"/>
    </source>
</evidence>
<dbReference type="RefSeq" id="WP_007787503.1">
    <property type="nucleotide sequence ID" value="NZ_BJOD01000039.1"/>
</dbReference>
<accession>A0A3M8AGA9</accession>
<dbReference type="AlphaFoldDB" id="A0A3M8AGA9"/>
<comment type="caution">
    <text evidence="2">The sequence shown here is derived from an EMBL/GenBank/DDBJ whole genome shotgun (WGS) entry which is preliminary data.</text>
</comment>
<organism evidence="2 3">
    <name type="scientific">Brevibacillus agri</name>
    <dbReference type="NCBI Taxonomy" id="51101"/>
    <lineage>
        <taxon>Bacteria</taxon>
        <taxon>Bacillati</taxon>
        <taxon>Bacillota</taxon>
        <taxon>Bacilli</taxon>
        <taxon>Bacillales</taxon>
        <taxon>Paenibacillaceae</taxon>
        <taxon>Brevibacillus</taxon>
    </lineage>
</organism>
<reference evidence="1 4" key="2">
    <citation type="submission" date="2019-06" db="EMBL/GenBank/DDBJ databases">
        <title>Whole genome shotgun sequence of Brevibacillus agri NBRC 15538.</title>
        <authorList>
            <person name="Hosoyama A."/>
            <person name="Uohara A."/>
            <person name="Ohji S."/>
            <person name="Ichikawa N."/>
        </authorList>
    </citation>
    <scope>NUCLEOTIDE SEQUENCE [LARGE SCALE GENOMIC DNA]</scope>
    <source>
        <strain evidence="1 4">NBRC 15538</strain>
    </source>
</reference>
<evidence type="ECO:0000313" key="2">
    <source>
        <dbReference type="EMBL" id="RNB50150.1"/>
    </source>
</evidence>
<evidence type="ECO:0000313" key="4">
    <source>
        <dbReference type="Proteomes" id="UP000317180"/>
    </source>
</evidence>
<protein>
    <submittedName>
        <fullName evidence="2">Uncharacterized protein</fullName>
    </submittedName>
</protein>
<gene>
    <name evidence="1" type="ORF">BAG01nite_34450</name>
    <name evidence="2" type="ORF">EB820_21970</name>
</gene>
<dbReference type="GeneID" id="82810379"/>
<keyword evidence="4" id="KW-1185">Reference proteome</keyword>
<dbReference type="EMBL" id="RHHN01000074">
    <property type="protein sequence ID" value="RNB50150.1"/>
    <property type="molecule type" value="Genomic_DNA"/>
</dbReference>